<gene>
    <name evidence="2" type="ORF">FUA24_07020</name>
</gene>
<comment type="caution">
    <text evidence="2">The sequence shown here is derived from an EMBL/GenBank/DDBJ whole genome shotgun (WGS) entry which is preliminary data.</text>
</comment>
<evidence type="ECO:0000313" key="2">
    <source>
        <dbReference type="EMBL" id="TYA84389.1"/>
    </source>
</evidence>
<evidence type="ECO:0000313" key="3">
    <source>
        <dbReference type="Proteomes" id="UP000323930"/>
    </source>
</evidence>
<keyword evidence="3" id="KW-1185">Reference proteome</keyword>
<organism evidence="2 3">
    <name type="scientific">Seonamhaeicola marinus</name>
    <dbReference type="NCBI Taxonomy" id="1912246"/>
    <lineage>
        <taxon>Bacteria</taxon>
        <taxon>Pseudomonadati</taxon>
        <taxon>Bacteroidota</taxon>
        <taxon>Flavobacteriia</taxon>
        <taxon>Flavobacteriales</taxon>
        <taxon>Flavobacteriaceae</taxon>
    </lineage>
</organism>
<dbReference type="EMBL" id="VSDQ01000409">
    <property type="protein sequence ID" value="TYA84389.1"/>
    <property type="molecule type" value="Genomic_DNA"/>
</dbReference>
<reference evidence="2 3" key="1">
    <citation type="submission" date="2019-08" db="EMBL/GenBank/DDBJ databases">
        <title>Seonamhaeicola sediminis sp. nov., isolated from marine sediment.</title>
        <authorList>
            <person name="Cao W.R."/>
        </authorList>
    </citation>
    <scope>NUCLEOTIDE SEQUENCE [LARGE SCALE GENOMIC DNA]</scope>
    <source>
        <strain evidence="2 3">B011</strain>
    </source>
</reference>
<dbReference type="Proteomes" id="UP000323930">
    <property type="component" value="Unassembled WGS sequence"/>
</dbReference>
<sequence length="112" mass="13571">MEAQNKQLESIWGKWWEPLRKWFYPAWLIYETFIRFYSYSEDVYNYLLNKQELIVSYIGKIGAQILSLFCTSLTFLICIVFLTVPTSFVLFRFFKSYNMTGTKLENRFKKIL</sequence>
<proteinExistence type="predicted"/>
<dbReference type="RefSeq" id="WP_148540946.1">
    <property type="nucleotide sequence ID" value="NZ_VSDQ01000409.1"/>
</dbReference>
<protein>
    <submittedName>
        <fullName evidence="2">Uncharacterized protein</fullName>
    </submittedName>
</protein>
<keyword evidence="1" id="KW-0472">Membrane</keyword>
<name>A0A5D0IMY1_9FLAO</name>
<keyword evidence="1" id="KW-1133">Transmembrane helix</keyword>
<dbReference type="OrthoDB" id="1189484at2"/>
<dbReference type="AlphaFoldDB" id="A0A5D0IMY1"/>
<accession>A0A5D0IMY1</accession>
<feature type="transmembrane region" description="Helical" evidence="1">
    <location>
        <begin position="65"/>
        <end position="94"/>
    </location>
</feature>
<keyword evidence="1" id="KW-0812">Transmembrane</keyword>
<evidence type="ECO:0000256" key="1">
    <source>
        <dbReference type="SAM" id="Phobius"/>
    </source>
</evidence>